<dbReference type="NCBIfam" id="TIGR00625">
    <property type="entry name" value="tfb2"/>
    <property type="match status" value="1"/>
</dbReference>
<feature type="region of interest" description="Disordered" evidence="9">
    <location>
        <begin position="160"/>
        <end position="216"/>
    </location>
</feature>
<dbReference type="GO" id="GO:0003690">
    <property type="term" value="F:double-stranded DNA binding"/>
    <property type="evidence" value="ECO:0007669"/>
    <property type="project" value="TreeGrafter"/>
</dbReference>
<dbReference type="InterPro" id="IPR040662">
    <property type="entry name" value="Tfb2_C"/>
</dbReference>
<dbReference type="GO" id="GO:0006289">
    <property type="term" value="P:nucleotide-excision repair"/>
    <property type="evidence" value="ECO:0007669"/>
    <property type="project" value="InterPro"/>
</dbReference>
<accession>A0AA88KIB1</accession>
<dbReference type="Pfam" id="PF18307">
    <property type="entry name" value="Tfb2_C"/>
    <property type="match status" value="1"/>
</dbReference>
<feature type="compositionally biased region" description="Basic residues" evidence="9">
    <location>
        <begin position="203"/>
        <end position="212"/>
    </location>
</feature>
<keyword evidence="6 8" id="KW-0234">DNA repair</keyword>
<gene>
    <name evidence="11" type="ORF">C9374_007699</name>
</gene>
<evidence type="ECO:0000256" key="3">
    <source>
        <dbReference type="ARBA" id="ARBA00022763"/>
    </source>
</evidence>
<name>A0AA88KIB1_NAELO</name>
<evidence type="ECO:0000256" key="2">
    <source>
        <dbReference type="ARBA" id="ARBA00007132"/>
    </source>
</evidence>
<reference evidence="11 12" key="1">
    <citation type="journal article" date="2018" name="BMC Genomics">
        <title>The genome of Naegleria lovaniensis, the basis for a comparative approach to unravel pathogenicity factors of the human pathogenic amoeba N. fowleri.</title>
        <authorList>
            <person name="Liechti N."/>
            <person name="Schurch N."/>
            <person name="Bruggmann R."/>
            <person name="Wittwer M."/>
        </authorList>
    </citation>
    <scope>NUCLEOTIDE SEQUENCE [LARGE SCALE GENOMIC DNA]</scope>
    <source>
        <strain evidence="11 12">ATCC 30569</strain>
    </source>
</reference>
<feature type="domain" description="Transcription factor Tfb2 C-terminal" evidence="10">
    <location>
        <begin position="475"/>
        <end position="541"/>
    </location>
</feature>
<keyword evidence="12" id="KW-1185">Reference proteome</keyword>
<keyword evidence="5 8" id="KW-0804">Transcription</keyword>
<dbReference type="GO" id="GO:0000439">
    <property type="term" value="C:transcription factor TFIIH core complex"/>
    <property type="evidence" value="ECO:0007669"/>
    <property type="project" value="InterPro"/>
</dbReference>
<dbReference type="EMBL" id="PYSW02000030">
    <property type="protein sequence ID" value="KAG2379061.1"/>
    <property type="molecule type" value="Genomic_DNA"/>
</dbReference>
<dbReference type="Proteomes" id="UP000816034">
    <property type="component" value="Unassembled WGS sequence"/>
</dbReference>
<dbReference type="GO" id="GO:0005675">
    <property type="term" value="C:transcription factor TFIIH holo complex"/>
    <property type="evidence" value="ECO:0007669"/>
    <property type="project" value="TreeGrafter"/>
</dbReference>
<comment type="caution">
    <text evidence="11">The sequence shown here is derived from an EMBL/GenBank/DDBJ whole genome shotgun (WGS) entry which is preliminary data.</text>
</comment>
<protein>
    <recommendedName>
        <fullName evidence="8">General transcription factor IIH subunit 4</fullName>
    </recommendedName>
</protein>
<comment type="similarity">
    <text evidence="2 8">Belongs to the TFB2 family.</text>
</comment>
<keyword evidence="4 8" id="KW-0805">Transcription regulation</keyword>
<dbReference type="Gene3D" id="3.30.70.2610">
    <property type="match status" value="1"/>
</dbReference>
<dbReference type="AlphaFoldDB" id="A0AA88KIB1"/>
<sequence>MSSSSSDGQKSIHEGLESSDNIFSYILALPPSELDALYDHTWTCKAVFRFLSDVAKQYVMRMLFCAEIPRKQIQLDVPKKLTNLSGYLDSSGGSKKNQEQDQKALLKQIQDAHESALAQLIKYRIISLVYSDTHKEEFFVMNNHFQQTFRKLVTSTTHSLVPTASHSHHHHKKNRESKENADHMTDEGDHHEQNNAESELEPKKKKRKKHKPKDLDPEFLQDYSKRKWENVLLYLVGTAVETEQSFSENVKELLKCSQLIKRSQSVKITNEGFQFLLQETKVQVWKLLKQYLETAQGRNQSKNEILNFIFELGFLEIGKEYSSKELTPTQKSVLVDFNDLGIIYLPRDKKKRIKDKYYFPTPLAKNLTISVSTSYDTVTSFGVSNKETGSGYIIVETNYRVYAYTNSPLQIALLSLFIFPEYRLPNLIVGLITRATIREALKNGITAHQILQFLRLNAHPIMRQKKPVVPDTVSDQIILWEKERNRLKKTQSVVYDKFTSIKDLENTIEYAKSIGALLWSSTEQMMLICRRDKHELMKKFISTHTH</sequence>
<keyword evidence="3 8" id="KW-0227">DNA damage</keyword>
<evidence type="ECO:0000256" key="8">
    <source>
        <dbReference type="RuleBase" id="RU364024"/>
    </source>
</evidence>
<evidence type="ECO:0000256" key="4">
    <source>
        <dbReference type="ARBA" id="ARBA00023015"/>
    </source>
</evidence>
<proteinExistence type="inferred from homology"/>
<evidence type="ECO:0000256" key="1">
    <source>
        <dbReference type="ARBA" id="ARBA00004123"/>
    </source>
</evidence>
<evidence type="ECO:0000256" key="6">
    <source>
        <dbReference type="ARBA" id="ARBA00023204"/>
    </source>
</evidence>
<dbReference type="GeneID" id="68100153"/>
<keyword evidence="7 8" id="KW-0539">Nucleus</keyword>
<evidence type="ECO:0000313" key="11">
    <source>
        <dbReference type="EMBL" id="KAG2379061.1"/>
    </source>
</evidence>
<dbReference type="RefSeq" id="XP_044546323.1">
    <property type="nucleotide sequence ID" value="XM_044697692.1"/>
</dbReference>
<evidence type="ECO:0000256" key="7">
    <source>
        <dbReference type="ARBA" id="ARBA00023242"/>
    </source>
</evidence>
<evidence type="ECO:0000259" key="10">
    <source>
        <dbReference type="Pfam" id="PF18307"/>
    </source>
</evidence>
<evidence type="ECO:0000313" key="12">
    <source>
        <dbReference type="Proteomes" id="UP000816034"/>
    </source>
</evidence>
<organism evidence="11 12">
    <name type="scientific">Naegleria lovaniensis</name>
    <name type="common">Amoeba</name>
    <dbReference type="NCBI Taxonomy" id="51637"/>
    <lineage>
        <taxon>Eukaryota</taxon>
        <taxon>Discoba</taxon>
        <taxon>Heterolobosea</taxon>
        <taxon>Tetramitia</taxon>
        <taxon>Eutetramitia</taxon>
        <taxon>Vahlkampfiidae</taxon>
        <taxon>Naegleria</taxon>
    </lineage>
</organism>
<dbReference type="InterPro" id="IPR004598">
    <property type="entry name" value="TFIIH_p52/Tfb2"/>
</dbReference>
<comment type="subcellular location">
    <subcellularLocation>
        <location evidence="1 8">Nucleus</location>
    </subcellularLocation>
</comment>
<dbReference type="PANTHER" id="PTHR13152:SF0">
    <property type="entry name" value="GENERAL TRANSCRIPTION FACTOR IIH SUBUNIT 4"/>
    <property type="match status" value="1"/>
</dbReference>
<evidence type="ECO:0000256" key="9">
    <source>
        <dbReference type="SAM" id="MobiDB-lite"/>
    </source>
</evidence>
<evidence type="ECO:0000256" key="5">
    <source>
        <dbReference type="ARBA" id="ARBA00023163"/>
    </source>
</evidence>
<dbReference type="GO" id="GO:0001671">
    <property type="term" value="F:ATPase activator activity"/>
    <property type="evidence" value="ECO:0007669"/>
    <property type="project" value="InterPro"/>
</dbReference>
<feature type="compositionally biased region" description="Basic and acidic residues" evidence="9">
    <location>
        <begin position="176"/>
        <end position="194"/>
    </location>
</feature>
<comment type="function">
    <text evidence="8">Component of the general transcription and DNA repair factor IIH (TFIIH) core complex which is involved in general and transcription-coupled nucleotide excision repair (NER) of damaged DNA.</text>
</comment>
<feature type="compositionally biased region" description="Basic residues" evidence="9">
    <location>
        <begin position="166"/>
        <end position="175"/>
    </location>
</feature>
<dbReference type="PANTHER" id="PTHR13152">
    <property type="entry name" value="TFIIH, POLYPEPTIDE 4"/>
    <property type="match status" value="1"/>
</dbReference>
<dbReference type="Pfam" id="PF03849">
    <property type="entry name" value="Tfb2"/>
    <property type="match status" value="1"/>
</dbReference>